<dbReference type="RefSeq" id="WP_092788410.1">
    <property type="nucleotide sequence ID" value="NZ_FOPC01000001.1"/>
</dbReference>
<dbReference type="InterPro" id="IPR003661">
    <property type="entry name" value="HisK_dim/P_dom"/>
</dbReference>
<dbReference type="SUPFAM" id="SSF55785">
    <property type="entry name" value="PYP-like sensor domain (PAS domain)"/>
    <property type="match status" value="1"/>
</dbReference>
<evidence type="ECO:0000313" key="6">
    <source>
        <dbReference type="Proteomes" id="UP000199642"/>
    </source>
</evidence>
<name>A0A1I2NWC2_9BACT</name>
<evidence type="ECO:0000313" key="5">
    <source>
        <dbReference type="EMBL" id="SFG05561.1"/>
    </source>
</evidence>
<evidence type="ECO:0000259" key="4">
    <source>
        <dbReference type="SMART" id="SM00065"/>
    </source>
</evidence>
<dbReference type="InterPro" id="IPR000014">
    <property type="entry name" value="PAS"/>
</dbReference>
<dbReference type="Pfam" id="PF01590">
    <property type="entry name" value="GAF"/>
    <property type="match status" value="1"/>
</dbReference>
<reference evidence="6" key="1">
    <citation type="submission" date="2016-10" db="EMBL/GenBank/DDBJ databases">
        <authorList>
            <person name="Varghese N."/>
            <person name="Submissions S."/>
        </authorList>
    </citation>
    <scope>NUCLEOTIDE SEQUENCE [LARGE SCALE GENOMIC DNA]</scope>
    <source>
        <strain evidence="6">DSM 19315</strain>
    </source>
</reference>
<organism evidence="5 6">
    <name type="scientific">Algoriphagus hitonicola</name>
    <dbReference type="NCBI Taxonomy" id="435880"/>
    <lineage>
        <taxon>Bacteria</taxon>
        <taxon>Pseudomonadati</taxon>
        <taxon>Bacteroidota</taxon>
        <taxon>Cytophagia</taxon>
        <taxon>Cytophagales</taxon>
        <taxon>Cyclobacteriaceae</taxon>
        <taxon>Algoriphagus</taxon>
    </lineage>
</organism>
<dbReference type="CDD" id="cd00082">
    <property type="entry name" value="HisKA"/>
    <property type="match status" value="1"/>
</dbReference>
<dbReference type="SUPFAM" id="SSF47384">
    <property type="entry name" value="Homodimeric domain of signal transducing histidine kinase"/>
    <property type="match status" value="1"/>
</dbReference>
<dbReference type="Gene3D" id="3.30.450.40">
    <property type="match status" value="1"/>
</dbReference>
<dbReference type="EC" id="2.7.13.3" evidence="2"/>
<evidence type="ECO:0000256" key="3">
    <source>
        <dbReference type="SAM" id="Coils"/>
    </source>
</evidence>
<gene>
    <name evidence="5" type="ORF">SAMN04487988_101236</name>
</gene>
<proteinExistence type="predicted"/>
<dbReference type="InterPro" id="IPR029016">
    <property type="entry name" value="GAF-like_dom_sf"/>
</dbReference>
<dbReference type="InterPro" id="IPR036097">
    <property type="entry name" value="HisK_dim/P_sf"/>
</dbReference>
<comment type="catalytic activity">
    <reaction evidence="1">
        <text>ATP + protein L-histidine = ADP + protein N-phospho-L-histidine.</text>
        <dbReference type="EC" id="2.7.13.3"/>
    </reaction>
</comment>
<sequence length="369" mass="43153">MNRIEDLKSYNILDTDPEQELDELTQIASAIFDTPMSIISFIDDKRQWYKSKLGTNETEVAKEETFCQFLLDKPNDLLIVRDAQNDEKFKYHPHVTCENGIKFYVGVPLVSKKGNVLGTVCVVDYELRDEIPEHKFAALRLIAKRIMMYLETRKLVFEQGQEIEYNAYRLKKLTDLAPGAIFKLSVDSQGEIQLVFISEGIKKLIPELTKKELKKDPKIIFDYINEKDNEKFKRELKKSFKKNTPISIEYQVKSSDGEEKFHWMRANPKSIDEKTIHWYGIIQDISSKMNQLKVFEKILFDISHVIRKPTANIQGISEILHSQSLDIEEKESFCDIIVKEVDQLDKSISELNEKYFSLKDDFSKNWKKN</sequence>
<dbReference type="Gene3D" id="3.30.450.20">
    <property type="entry name" value="PAS domain"/>
    <property type="match status" value="1"/>
</dbReference>
<dbReference type="GO" id="GO:0000155">
    <property type="term" value="F:phosphorelay sensor kinase activity"/>
    <property type="evidence" value="ECO:0007669"/>
    <property type="project" value="InterPro"/>
</dbReference>
<feature type="domain" description="GAF" evidence="4">
    <location>
        <begin position="16"/>
        <end position="160"/>
    </location>
</feature>
<dbReference type="SUPFAM" id="SSF55781">
    <property type="entry name" value="GAF domain-like"/>
    <property type="match status" value="1"/>
</dbReference>
<keyword evidence="3" id="KW-0175">Coiled coil</keyword>
<dbReference type="SMART" id="SM00065">
    <property type="entry name" value="GAF"/>
    <property type="match status" value="1"/>
</dbReference>
<dbReference type="Gene3D" id="1.10.287.130">
    <property type="match status" value="1"/>
</dbReference>
<dbReference type="STRING" id="435880.SAMN04487988_101236"/>
<dbReference type="InterPro" id="IPR035965">
    <property type="entry name" value="PAS-like_dom_sf"/>
</dbReference>
<protein>
    <recommendedName>
        <fullName evidence="2">histidine kinase</fullName>
        <ecNumber evidence="2">2.7.13.3</ecNumber>
    </recommendedName>
</protein>
<dbReference type="PANTHER" id="PTHR43102">
    <property type="entry name" value="SLR1143 PROTEIN"/>
    <property type="match status" value="1"/>
</dbReference>
<dbReference type="PANTHER" id="PTHR43102:SF2">
    <property type="entry name" value="GAF DOMAIN-CONTAINING PROTEIN"/>
    <property type="match status" value="1"/>
</dbReference>
<dbReference type="InterPro" id="IPR003018">
    <property type="entry name" value="GAF"/>
</dbReference>
<dbReference type="OrthoDB" id="9811889at2"/>
<evidence type="ECO:0000256" key="1">
    <source>
        <dbReference type="ARBA" id="ARBA00000085"/>
    </source>
</evidence>
<evidence type="ECO:0000256" key="2">
    <source>
        <dbReference type="ARBA" id="ARBA00012438"/>
    </source>
</evidence>
<feature type="coiled-coil region" evidence="3">
    <location>
        <begin position="334"/>
        <end position="361"/>
    </location>
</feature>
<accession>A0A1I2NWC2</accession>
<dbReference type="EMBL" id="FOPC01000001">
    <property type="protein sequence ID" value="SFG05561.1"/>
    <property type="molecule type" value="Genomic_DNA"/>
</dbReference>
<dbReference type="AlphaFoldDB" id="A0A1I2NWC2"/>
<dbReference type="CDD" id="cd00130">
    <property type="entry name" value="PAS"/>
    <property type="match status" value="1"/>
</dbReference>
<dbReference type="Proteomes" id="UP000199642">
    <property type="component" value="Unassembled WGS sequence"/>
</dbReference>
<keyword evidence="6" id="KW-1185">Reference proteome</keyword>